<reference evidence="1 2" key="1">
    <citation type="submission" date="2023-01" db="EMBL/GenBank/DDBJ databases">
        <authorList>
            <person name="Whitehead M."/>
        </authorList>
    </citation>
    <scope>NUCLEOTIDE SEQUENCE [LARGE SCALE GENOMIC DNA]</scope>
</reference>
<dbReference type="EMBL" id="CARXXK010000002">
    <property type="protein sequence ID" value="CAI6353340.1"/>
    <property type="molecule type" value="Genomic_DNA"/>
</dbReference>
<gene>
    <name evidence="1" type="ORF">MEUPH1_LOCUS9473</name>
</gene>
<proteinExistence type="predicted"/>
<name>A0AAV0WBN0_9HEMI</name>
<keyword evidence="2" id="KW-1185">Reference proteome</keyword>
<protein>
    <submittedName>
        <fullName evidence="1">Uncharacterized protein</fullName>
    </submittedName>
</protein>
<evidence type="ECO:0000313" key="2">
    <source>
        <dbReference type="Proteomes" id="UP001160148"/>
    </source>
</evidence>
<organism evidence="1 2">
    <name type="scientific">Macrosiphum euphorbiae</name>
    <name type="common">potato aphid</name>
    <dbReference type="NCBI Taxonomy" id="13131"/>
    <lineage>
        <taxon>Eukaryota</taxon>
        <taxon>Metazoa</taxon>
        <taxon>Ecdysozoa</taxon>
        <taxon>Arthropoda</taxon>
        <taxon>Hexapoda</taxon>
        <taxon>Insecta</taxon>
        <taxon>Pterygota</taxon>
        <taxon>Neoptera</taxon>
        <taxon>Paraneoptera</taxon>
        <taxon>Hemiptera</taxon>
        <taxon>Sternorrhyncha</taxon>
        <taxon>Aphidomorpha</taxon>
        <taxon>Aphidoidea</taxon>
        <taxon>Aphididae</taxon>
        <taxon>Macrosiphini</taxon>
        <taxon>Macrosiphum</taxon>
    </lineage>
</organism>
<dbReference type="AlphaFoldDB" id="A0AAV0WBN0"/>
<sequence length="86" mass="10120">MDCRYAQCLQRSNIFHAAYIALDAHEFLLRAVTRQIGWVTCHEVCSTTIGRSATISGRGSFYRSRFRWAPVIWCKWWVEGRLWHGQ</sequence>
<comment type="caution">
    <text evidence="1">The sequence shown here is derived from an EMBL/GenBank/DDBJ whole genome shotgun (WGS) entry which is preliminary data.</text>
</comment>
<accession>A0AAV0WBN0</accession>
<evidence type="ECO:0000313" key="1">
    <source>
        <dbReference type="EMBL" id="CAI6353340.1"/>
    </source>
</evidence>
<dbReference type="Proteomes" id="UP001160148">
    <property type="component" value="Unassembled WGS sequence"/>
</dbReference>